<keyword evidence="1" id="KW-0812">Transmembrane</keyword>
<dbReference type="AlphaFoldDB" id="A0A1I4S4B9"/>
<dbReference type="EMBL" id="FOUJ01000003">
    <property type="protein sequence ID" value="SFM59251.1"/>
    <property type="molecule type" value="Genomic_DNA"/>
</dbReference>
<organism evidence="2 3">
    <name type="scientific">Methanolobus profundi</name>
    <dbReference type="NCBI Taxonomy" id="487685"/>
    <lineage>
        <taxon>Archaea</taxon>
        <taxon>Methanobacteriati</taxon>
        <taxon>Methanobacteriota</taxon>
        <taxon>Stenosarchaea group</taxon>
        <taxon>Methanomicrobia</taxon>
        <taxon>Methanosarcinales</taxon>
        <taxon>Methanosarcinaceae</taxon>
        <taxon>Methanolobus</taxon>
    </lineage>
</organism>
<protein>
    <submittedName>
        <fullName evidence="2">Uncharacterized protein</fullName>
    </submittedName>
</protein>
<name>A0A1I4S4B9_9EURY</name>
<sequence>MLNSMEGPLGKIYSMPTAILLIVGMGLSAFLFYSLMKAAENGNVLMVVLLAVAISIVAFVISRAIKFQKMKEF</sequence>
<keyword evidence="3" id="KW-1185">Reference proteome</keyword>
<feature type="transmembrane region" description="Helical" evidence="1">
    <location>
        <begin position="12"/>
        <end position="36"/>
    </location>
</feature>
<reference evidence="3" key="1">
    <citation type="submission" date="2016-10" db="EMBL/GenBank/DDBJ databases">
        <authorList>
            <person name="Varghese N."/>
            <person name="Submissions S."/>
        </authorList>
    </citation>
    <scope>NUCLEOTIDE SEQUENCE [LARGE SCALE GENOMIC DNA]</scope>
    <source>
        <strain evidence="3">Mob M</strain>
    </source>
</reference>
<keyword evidence="1" id="KW-0472">Membrane</keyword>
<accession>A0A1I4S4B9</accession>
<dbReference type="Proteomes" id="UP000198535">
    <property type="component" value="Unassembled WGS sequence"/>
</dbReference>
<feature type="transmembrane region" description="Helical" evidence="1">
    <location>
        <begin position="42"/>
        <end position="61"/>
    </location>
</feature>
<evidence type="ECO:0000313" key="2">
    <source>
        <dbReference type="EMBL" id="SFM59251.1"/>
    </source>
</evidence>
<keyword evidence="1" id="KW-1133">Transmembrane helix</keyword>
<evidence type="ECO:0000256" key="1">
    <source>
        <dbReference type="SAM" id="Phobius"/>
    </source>
</evidence>
<gene>
    <name evidence="2" type="ORF">SAMN04488696_1762</name>
</gene>
<evidence type="ECO:0000313" key="3">
    <source>
        <dbReference type="Proteomes" id="UP000198535"/>
    </source>
</evidence>
<proteinExistence type="predicted"/>